<dbReference type="AlphaFoldDB" id="A0A8B9ARG3"/>
<dbReference type="KEGG" id="pda:120112093"/>
<evidence type="ECO:0000256" key="1">
    <source>
        <dbReference type="SAM" id="MobiDB-lite"/>
    </source>
</evidence>
<protein>
    <submittedName>
        <fullName evidence="3">U1 small nuclear ribonucleoprotein C-2-like</fullName>
    </submittedName>
</protein>
<sequence length="112" mass="10932">MDFAGGDGLGGEWKEGYGVAPNVPTGVPPGATSMPMQMNNLPGPPTLPPPTSGAATAPTSSGAAPLFNPALYQANPSSATTASFTPTGAPTAPATAALQDGFSYAPSSETSH</sequence>
<feature type="region of interest" description="Disordered" evidence="1">
    <location>
        <begin position="1"/>
        <end position="70"/>
    </location>
</feature>
<organism evidence="2 3">
    <name type="scientific">Phoenix dactylifera</name>
    <name type="common">Date palm</name>
    <dbReference type="NCBI Taxonomy" id="42345"/>
    <lineage>
        <taxon>Eukaryota</taxon>
        <taxon>Viridiplantae</taxon>
        <taxon>Streptophyta</taxon>
        <taxon>Embryophyta</taxon>
        <taxon>Tracheophyta</taxon>
        <taxon>Spermatophyta</taxon>
        <taxon>Magnoliopsida</taxon>
        <taxon>Liliopsida</taxon>
        <taxon>Arecaceae</taxon>
        <taxon>Coryphoideae</taxon>
        <taxon>Phoeniceae</taxon>
        <taxon>Phoenix</taxon>
    </lineage>
</organism>
<evidence type="ECO:0000313" key="3">
    <source>
        <dbReference type="RefSeq" id="XP_038986588.1"/>
    </source>
</evidence>
<reference evidence="2" key="1">
    <citation type="journal article" date="2019" name="Nat. Commun.">
        <title>Genome-wide association mapping of date palm fruit traits.</title>
        <authorList>
            <person name="Hazzouri K.M."/>
            <person name="Gros-Balthazard M."/>
            <person name="Flowers J.M."/>
            <person name="Copetti D."/>
            <person name="Lemansour A."/>
            <person name="Lebrun M."/>
            <person name="Masmoudi K."/>
            <person name="Ferrand S."/>
            <person name="Dhar M.I."/>
            <person name="Fresquez Z.A."/>
            <person name="Rosas U."/>
            <person name="Zhang J."/>
            <person name="Talag J."/>
            <person name="Lee S."/>
            <person name="Kudrna D."/>
            <person name="Powell R.F."/>
            <person name="Leitch I.J."/>
            <person name="Krueger R.R."/>
            <person name="Wing R.A."/>
            <person name="Amiri K.M.A."/>
            <person name="Purugganan M.D."/>
        </authorList>
    </citation>
    <scope>NUCLEOTIDE SEQUENCE [LARGE SCALE GENOMIC DNA]</scope>
    <source>
        <strain evidence="2">cv. Khalas</strain>
    </source>
</reference>
<evidence type="ECO:0000313" key="2">
    <source>
        <dbReference type="Proteomes" id="UP000228380"/>
    </source>
</evidence>
<feature type="compositionally biased region" description="Pro residues" evidence="1">
    <location>
        <begin position="42"/>
        <end position="51"/>
    </location>
</feature>
<name>A0A8B9ARG3_PHODC</name>
<gene>
    <name evidence="3" type="primary">LOC120112093</name>
</gene>
<reference evidence="3" key="2">
    <citation type="submission" date="2025-08" db="UniProtKB">
        <authorList>
            <consortium name="RefSeq"/>
        </authorList>
    </citation>
    <scope>IDENTIFICATION</scope>
    <source>
        <tissue evidence="3">Young leaves</tissue>
    </source>
</reference>
<dbReference type="GeneID" id="120112093"/>
<accession>A0A8B9ARG3</accession>
<dbReference type="Proteomes" id="UP000228380">
    <property type="component" value="Chromosome 10"/>
</dbReference>
<dbReference type="RefSeq" id="XP_038986588.1">
    <property type="nucleotide sequence ID" value="XM_039130660.1"/>
</dbReference>
<proteinExistence type="predicted"/>
<keyword evidence="2" id="KW-1185">Reference proteome</keyword>
<feature type="compositionally biased region" description="Gly residues" evidence="1">
    <location>
        <begin position="1"/>
        <end position="11"/>
    </location>
</feature>
<feature type="compositionally biased region" description="Low complexity" evidence="1">
    <location>
        <begin position="52"/>
        <end position="66"/>
    </location>
</feature>